<dbReference type="InterPro" id="IPR018197">
    <property type="entry name" value="Glycerate_kinase_RE-like"/>
</dbReference>
<dbReference type="GO" id="GO:0008887">
    <property type="term" value="F:glycerate kinase activity"/>
    <property type="evidence" value="ECO:0007669"/>
    <property type="project" value="UniProtKB-UniRule"/>
</dbReference>
<gene>
    <name evidence="5" type="ORF">BO225_02880</name>
</gene>
<evidence type="ECO:0000313" key="6">
    <source>
        <dbReference type="Proteomes" id="UP000186705"/>
    </source>
</evidence>
<evidence type="ECO:0000256" key="2">
    <source>
        <dbReference type="ARBA" id="ARBA00022679"/>
    </source>
</evidence>
<dbReference type="EMBL" id="MPKA01000047">
    <property type="protein sequence ID" value="OLU47502.1"/>
    <property type="molecule type" value="Genomic_DNA"/>
</dbReference>
<sequence>MNVLIACDSFKGCMSSFEACASVKKGLERSSRTMNTQLFPMADGGEGFADILCHYIHGKMIEVDTLDLQGRRIRAAYAYNEEKKLAILDVASCIGLNLYPKDRRNPLASSSYGVGLMMQDALKRGSKKIVLGLGGSGTNDGGAGILKAFGARFYNKDRELLKDNAYSLEKIAFIDKRFVHIPKDVEFIVACDVKNHLLGENGCTYVFGKQKGIYPSQMKWLDQAMAHYAQKIDQTFHVDMNAFEGSGAAGGIGGVMLGVFHAKMVAGIDLTMQYARFARALKSADLVITGEGQTDLQTMYGKVCYGIAREAKKHHVPTICLSGALGIGYEDLYNEGVIGIFSSADRAMDFNTALLHGQEKLEALAFSVGKLISGLEERKCGG</sequence>
<dbReference type="PIRSF" id="PIRSF006078">
    <property type="entry name" value="GlxK"/>
    <property type="match status" value="1"/>
</dbReference>
<evidence type="ECO:0000256" key="4">
    <source>
        <dbReference type="PIRNR" id="PIRNR006078"/>
    </source>
</evidence>
<dbReference type="InterPro" id="IPR018193">
    <property type="entry name" value="Glyc_kinase_flavodox-like_fold"/>
</dbReference>
<keyword evidence="3 4" id="KW-0418">Kinase</keyword>
<accession>A0A1U7NPD9</accession>
<dbReference type="Pfam" id="PF02595">
    <property type="entry name" value="Gly_kinase"/>
    <property type="match status" value="1"/>
</dbReference>
<dbReference type="GO" id="GO:0031388">
    <property type="term" value="P:organic acid phosphorylation"/>
    <property type="evidence" value="ECO:0007669"/>
    <property type="project" value="UniProtKB-UniRule"/>
</dbReference>
<keyword evidence="2 4" id="KW-0808">Transferase</keyword>
<protein>
    <submittedName>
        <fullName evidence="5">Glycerate kinase</fullName>
    </submittedName>
</protein>
<keyword evidence="6" id="KW-1185">Reference proteome</keyword>
<dbReference type="Proteomes" id="UP000186705">
    <property type="component" value="Unassembled WGS sequence"/>
</dbReference>
<dbReference type="STRING" id="1862672.BO225_02880"/>
<dbReference type="NCBIfam" id="TIGR00045">
    <property type="entry name" value="glycerate kinase"/>
    <property type="match status" value="1"/>
</dbReference>
<dbReference type="SUPFAM" id="SSF110738">
    <property type="entry name" value="Glycerate kinase I"/>
    <property type="match status" value="1"/>
</dbReference>
<dbReference type="PANTHER" id="PTHR21599:SF0">
    <property type="entry name" value="GLYCERATE KINASE"/>
    <property type="match status" value="1"/>
</dbReference>
<dbReference type="InterPro" id="IPR036129">
    <property type="entry name" value="Glycerate_kinase_sf"/>
</dbReference>
<dbReference type="AlphaFoldDB" id="A0A1U7NPD9"/>
<organism evidence="5 6">
    <name type="scientific">Dubosiella newyorkensis</name>
    <dbReference type="NCBI Taxonomy" id="1862672"/>
    <lineage>
        <taxon>Bacteria</taxon>
        <taxon>Bacillati</taxon>
        <taxon>Bacillota</taxon>
        <taxon>Erysipelotrichia</taxon>
        <taxon>Erysipelotrichales</taxon>
        <taxon>Erysipelotrichaceae</taxon>
        <taxon>Dubosiella</taxon>
    </lineage>
</organism>
<evidence type="ECO:0000313" key="5">
    <source>
        <dbReference type="EMBL" id="OLU47502.1"/>
    </source>
</evidence>
<dbReference type="Gene3D" id="3.90.1510.10">
    <property type="entry name" value="Glycerate kinase, domain 2"/>
    <property type="match status" value="1"/>
</dbReference>
<dbReference type="PANTHER" id="PTHR21599">
    <property type="entry name" value="GLYCERATE KINASE"/>
    <property type="match status" value="1"/>
</dbReference>
<dbReference type="InterPro" id="IPR004381">
    <property type="entry name" value="Glycerate_kinase"/>
</dbReference>
<comment type="similarity">
    <text evidence="1 4">Belongs to the glycerate kinase type-1 family.</text>
</comment>
<reference evidence="5 6" key="1">
    <citation type="submission" date="2016-11" db="EMBL/GenBank/DDBJ databases">
        <title>Description of two novel members of the family Erysipelotrichaceae: Ileibacterium lipovorans gen. nov., sp. nov. and Dubosiella newyorkensis, gen. nov., sp. nov.</title>
        <authorList>
            <person name="Cox L.M."/>
            <person name="Sohn J."/>
            <person name="Tyrrell K.L."/>
            <person name="Citron D.M."/>
            <person name="Lawson P.A."/>
            <person name="Patel N.B."/>
            <person name="Iizumi T."/>
            <person name="Perez-Perez G.I."/>
            <person name="Goldstein E.J."/>
            <person name="Blaser M.J."/>
        </authorList>
    </citation>
    <scope>NUCLEOTIDE SEQUENCE [LARGE SCALE GENOMIC DNA]</scope>
    <source>
        <strain evidence="5 6">NYU-BL-A4</strain>
    </source>
</reference>
<dbReference type="GeneID" id="78274892"/>
<dbReference type="RefSeq" id="WP_076340783.1">
    <property type="nucleotide sequence ID" value="NZ_CAPDDE010000002.1"/>
</dbReference>
<evidence type="ECO:0000256" key="1">
    <source>
        <dbReference type="ARBA" id="ARBA00006284"/>
    </source>
</evidence>
<dbReference type="Gene3D" id="3.40.50.10350">
    <property type="entry name" value="Glycerate kinase, domain 1"/>
    <property type="match status" value="1"/>
</dbReference>
<name>A0A1U7NPD9_9FIRM</name>
<evidence type="ECO:0000256" key="3">
    <source>
        <dbReference type="ARBA" id="ARBA00022777"/>
    </source>
</evidence>
<comment type="caution">
    <text evidence="5">The sequence shown here is derived from an EMBL/GenBank/DDBJ whole genome shotgun (WGS) entry which is preliminary data.</text>
</comment>
<dbReference type="OrthoDB" id="9774290at2"/>
<proteinExistence type="inferred from homology"/>